<dbReference type="PANTHER" id="PTHR47966:SF57">
    <property type="entry name" value="PEPTIDASE A1 DOMAIN-CONTAINING PROTEIN"/>
    <property type="match status" value="1"/>
</dbReference>
<dbReference type="Pfam" id="PF00026">
    <property type="entry name" value="Asp"/>
    <property type="match status" value="1"/>
</dbReference>
<dbReference type="KEGG" id="sla:SERLADRAFT_441152"/>
<name>F8P5P8_SERL9</name>
<sequence length="405" mass="42760">MYLKPILPFVVLPFLVSALPQPLRTATIPLNKRSSLRNADGTVDLDAVHAHISRVEWKIQRGFEAYGENAGVEFPQTRPQVAKRVSGSIPLIDDSNDRWYGSILVGTLPSLYTVDFDTGSSDLFLPGPECGSTCGGHTLYSPNASSTSKDLGRTFSLSYGDGSTVSGEQYSDSVQIAGYTATSQTLGVANQYSSSFTKSQFPPDGLMGMAFPILSVYGANPVFQTLVSEGVLPEPVFAFKLASSGSELCIGGTNPSLYQGSFTYTPVTFAAYWQINIDSLNANNAQIIGGVSGIIDTGTTLIVANTSNVNQFYSALNGTDVGGGSYTLPCDSMPSISITLGGTSFTMSPDTFNIGAYDSTGEACVGAVSANDGIGDFWVLGDAFLRNVYTVFDVGNSRVGYAQLA</sequence>
<dbReference type="EMBL" id="GL945438">
    <property type="protein sequence ID" value="EGO21935.1"/>
    <property type="molecule type" value="Genomic_DNA"/>
</dbReference>
<dbReference type="InterPro" id="IPR021109">
    <property type="entry name" value="Peptidase_aspartic_dom_sf"/>
</dbReference>
<evidence type="ECO:0000256" key="5">
    <source>
        <dbReference type="PIRSR" id="PIRSR601461-1"/>
    </source>
</evidence>
<feature type="disulfide bond" evidence="6">
    <location>
        <begin position="130"/>
        <end position="134"/>
    </location>
</feature>
<keyword evidence="8" id="KW-0732">Signal</keyword>
<feature type="chain" id="PRO_5003376597" description="Peptidase A1 domain-containing protein" evidence="8">
    <location>
        <begin position="19"/>
        <end position="405"/>
    </location>
</feature>
<dbReference type="Proteomes" id="UP000008064">
    <property type="component" value="Unassembled WGS sequence"/>
</dbReference>
<evidence type="ECO:0000256" key="1">
    <source>
        <dbReference type="ARBA" id="ARBA00007447"/>
    </source>
</evidence>
<dbReference type="RefSeq" id="XP_007321721.1">
    <property type="nucleotide sequence ID" value="XM_007321659.1"/>
</dbReference>
<dbReference type="HOGENOM" id="CLU_013253_1_4_1"/>
<dbReference type="CDD" id="cd05471">
    <property type="entry name" value="pepsin_like"/>
    <property type="match status" value="1"/>
</dbReference>
<dbReference type="GeneID" id="18815491"/>
<dbReference type="PRINTS" id="PR00792">
    <property type="entry name" value="PEPSIN"/>
</dbReference>
<evidence type="ECO:0000313" key="10">
    <source>
        <dbReference type="EMBL" id="EGO21935.1"/>
    </source>
</evidence>
<dbReference type="PROSITE" id="PS51767">
    <property type="entry name" value="PEPTIDASE_A1"/>
    <property type="match status" value="1"/>
</dbReference>
<dbReference type="PROSITE" id="PS00141">
    <property type="entry name" value="ASP_PROTEASE"/>
    <property type="match status" value="1"/>
</dbReference>
<dbReference type="Gene3D" id="2.40.70.10">
    <property type="entry name" value="Acid Proteases"/>
    <property type="match status" value="2"/>
</dbReference>
<evidence type="ECO:0000256" key="4">
    <source>
        <dbReference type="ARBA" id="ARBA00022801"/>
    </source>
</evidence>
<dbReference type="OrthoDB" id="15189at2759"/>
<feature type="domain" description="Peptidase A1" evidence="9">
    <location>
        <begin position="99"/>
        <end position="402"/>
    </location>
</feature>
<feature type="active site" evidence="5">
    <location>
        <position position="296"/>
    </location>
</feature>
<dbReference type="SUPFAM" id="SSF50630">
    <property type="entry name" value="Acid proteases"/>
    <property type="match status" value="1"/>
</dbReference>
<reference evidence="10" key="1">
    <citation type="submission" date="2011-04" db="EMBL/GenBank/DDBJ databases">
        <title>Evolution of plant cell wall degrading machinery underlies the functional diversity of forest fungi.</title>
        <authorList>
            <consortium name="US DOE Joint Genome Institute (JGI-PGF)"/>
            <person name="Eastwood D.C."/>
            <person name="Floudas D."/>
            <person name="Binder M."/>
            <person name="Majcherczyk A."/>
            <person name="Schneider P."/>
            <person name="Aerts A."/>
            <person name="Asiegbu F.O."/>
            <person name="Baker S.E."/>
            <person name="Barry K."/>
            <person name="Bendiksby M."/>
            <person name="Blumentritt M."/>
            <person name="Coutinho P.M."/>
            <person name="Cullen D."/>
            <person name="Cullen D."/>
            <person name="Gathman A."/>
            <person name="Goodell B."/>
            <person name="Henrissat B."/>
            <person name="Ihrmark K."/>
            <person name="Kauserud H."/>
            <person name="Kohler A."/>
            <person name="LaButti K."/>
            <person name="Lapidus A."/>
            <person name="Lavin J.L."/>
            <person name="Lee Y.-H."/>
            <person name="Lindquist E."/>
            <person name="Lilly W."/>
            <person name="Lucas S."/>
            <person name="Morin E."/>
            <person name="Murat C."/>
            <person name="Oguiza J.A."/>
            <person name="Park J."/>
            <person name="Pisabarro A.G."/>
            <person name="Riley R."/>
            <person name="Rosling A."/>
            <person name="Salamov A."/>
            <person name="Schmidt O."/>
            <person name="Schmutz J."/>
            <person name="Skrede I."/>
            <person name="Stenlid J."/>
            <person name="Wiebenga A."/>
            <person name="Xie X."/>
            <person name="Kues U."/>
            <person name="Hibbett D.S."/>
            <person name="Hoffmeister D."/>
            <person name="Hogberg N."/>
            <person name="Martin F."/>
            <person name="Grigoriev I.V."/>
            <person name="Watkinson S.C."/>
        </authorList>
    </citation>
    <scope>NUCLEOTIDE SEQUENCE</scope>
    <source>
        <strain evidence="10">S7.9</strain>
    </source>
</reference>
<evidence type="ECO:0000259" key="9">
    <source>
        <dbReference type="PROSITE" id="PS51767"/>
    </source>
</evidence>
<organism>
    <name type="scientific">Serpula lacrymans var. lacrymans (strain S7.9)</name>
    <name type="common">Dry rot fungus</name>
    <dbReference type="NCBI Taxonomy" id="578457"/>
    <lineage>
        <taxon>Eukaryota</taxon>
        <taxon>Fungi</taxon>
        <taxon>Dikarya</taxon>
        <taxon>Basidiomycota</taxon>
        <taxon>Agaricomycotina</taxon>
        <taxon>Agaricomycetes</taxon>
        <taxon>Agaricomycetidae</taxon>
        <taxon>Boletales</taxon>
        <taxon>Coniophorineae</taxon>
        <taxon>Serpulaceae</taxon>
        <taxon>Serpula</taxon>
    </lineage>
</organism>
<keyword evidence="6" id="KW-1015">Disulfide bond</keyword>
<dbReference type="AlphaFoldDB" id="F8P5P8"/>
<evidence type="ECO:0000256" key="7">
    <source>
        <dbReference type="RuleBase" id="RU000454"/>
    </source>
</evidence>
<keyword evidence="4 7" id="KW-0378">Hydrolase</keyword>
<dbReference type="InterPro" id="IPR034164">
    <property type="entry name" value="Pepsin-like_dom"/>
</dbReference>
<dbReference type="PANTHER" id="PTHR47966">
    <property type="entry name" value="BETA-SITE APP-CLEAVING ENZYME, ISOFORM A-RELATED"/>
    <property type="match status" value="1"/>
</dbReference>
<evidence type="ECO:0000256" key="8">
    <source>
        <dbReference type="SAM" id="SignalP"/>
    </source>
</evidence>
<dbReference type="GO" id="GO:0004190">
    <property type="term" value="F:aspartic-type endopeptidase activity"/>
    <property type="evidence" value="ECO:0007669"/>
    <property type="project" value="UniProtKB-KW"/>
</dbReference>
<dbReference type="InterPro" id="IPR001461">
    <property type="entry name" value="Aspartic_peptidase_A1"/>
</dbReference>
<accession>F8P5P8</accession>
<evidence type="ECO:0000256" key="3">
    <source>
        <dbReference type="ARBA" id="ARBA00022750"/>
    </source>
</evidence>
<keyword evidence="3 7" id="KW-0064">Aspartyl protease</keyword>
<dbReference type="InterPro" id="IPR001969">
    <property type="entry name" value="Aspartic_peptidase_AS"/>
</dbReference>
<gene>
    <name evidence="10" type="ORF">SERLADRAFT_441152</name>
</gene>
<dbReference type="InterPro" id="IPR033121">
    <property type="entry name" value="PEPTIDASE_A1"/>
</dbReference>
<dbReference type="GO" id="GO:0006508">
    <property type="term" value="P:proteolysis"/>
    <property type="evidence" value="ECO:0007669"/>
    <property type="project" value="UniProtKB-KW"/>
</dbReference>
<evidence type="ECO:0000256" key="2">
    <source>
        <dbReference type="ARBA" id="ARBA00022670"/>
    </source>
</evidence>
<protein>
    <recommendedName>
        <fullName evidence="9">Peptidase A1 domain-containing protein</fullName>
    </recommendedName>
</protein>
<dbReference type="FunFam" id="2.40.70.10:FF:000115">
    <property type="entry name" value="Lysosomal aspartic protease"/>
    <property type="match status" value="1"/>
</dbReference>
<comment type="similarity">
    <text evidence="1 7">Belongs to the peptidase A1 family.</text>
</comment>
<keyword evidence="2 7" id="KW-0645">Protease</keyword>
<feature type="signal peptide" evidence="8">
    <location>
        <begin position="1"/>
        <end position="18"/>
    </location>
</feature>
<feature type="active site" evidence="5">
    <location>
        <position position="117"/>
    </location>
</feature>
<proteinExistence type="inferred from homology"/>
<evidence type="ECO:0000256" key="6">
    <source>
        <dbReference type="PIRSR" id="PIRSR601461-2"/>
    </source>
</evidence>